<evidence type="ECO:0000313" key="3">
    <source>
        <dbReference type="EMBL" id="QCD86683.1"/>
    </source>
</evidence>
<protein>
    <submittedName>
        <fullName evidence="2">Uncharacterized protein</fullName>
    </submittedName>
</protein>
<name>A0A4D6LDK4_VIGUN</name>
<proteinExistence type="predicted"/>
<reference evidence="2 4" key="1">
    <citation type="submission" date="2019-04" db="EMBL/GenBank/DDBJ databases">
        <title>An improved genome assembly and genetic linkage map for asparagus bean, Vigna unguiculata ssp. sesquipedialis.</title>
        <authorList>
            <person name="Xia Q."/>
            <person name="Zhang R."/>
            <person name="Dong Y."/>
        </authorList>
    </citation>
    <scope>NUCLEOTIDE SEQUENCE [LARGE SCALE GENOMIC DNA]</scope>
    <source>
        <tissue evidence="2">Leaf</tissue>
    </source>
</reference>
<dbReference type="AlphaFoldDB" id="A0A4D6LDK4"/>
<sequence length="107" mass="12849">MEETKRQSPTKMNNKHSENQQDYTIRKRKYTDNDGQCSNRSDKTIHNHQFMNNILQRKPLTELDLIVYSSILQSNSSSNDYDKRNDINKIITYSEGYTKTYFARWKF</sequence>
<accession>A0A4D6LDK4</accession>
<dbReference type="Proteomes" id="UP000501690">
    <property type="component" value="Linkage Group LG3"/>
</dbReference>
<evidence type="ECO:0000256" key="1">
    <source>
        <dbReference type="SAM" id="MobiDB-lite"/>
    </source>
</evidence>
<keyword evidence="4" id="KW-1185">Reference proteome</keyword>
<dbReference type="EMBL" id="CP039347">
    <property type="protein sequence ID" value="QCD86682.1"/>
    <property type="molecule type" value="Genomic_DNA"/>
</dbReference>
<dbReference type="EMBL" id="CP039347">
    <property type="protein sequence ID" value="QCD86683.1"/>
    <property type="molecule type" value="Genomic_DNA"/>
</dbReference>
<evidence type="ECO:0000313" key="2">
    <source>
        <dbReference type="EMBL" id="QCD86682.1"/>
    </source>
</evidence>
<gene>
    <name evidence="2" type="ORF">DEO72_LG3g1207</name>
    <name evidence="3" type="ORF">DEO72_LG3g1208</name>
</gene>
<organism evidence="2 4">
    <name type="scientific">Vigna unguiculata</name>
    <name type="common">Cowpea</name>
    <dbReference type="NCBI Taxonomy" id="3917"/>
    <lineage>
        <taxon>Eukaryota</taxon>
        <taxon>Viridiplantae</taxon>
        <taxon>Streptophyta</taxon>
        <taxon>Embryophyta</taxon>
        <taxon>Tracheophyta</taxon>
        <taxon>Spermatophyta</taxon>
        <taxon>Magnoliopsida</taxon>
        <taxon>eudicotyledons</taxon>
        <taxon>Gunneridae</taxon>
        <taxon>Pentapetalae</taxon>
        <taxon>rosids</taxon>
        <taxon>fabids</taxon>
        <taxon>Fabales</taxon>
        <taxon>Fabaceae</taxon>
        <taxon>Papilionoideae</taxon>
        <taxon>50 kb inversion clade</taxon>
        <taxon>NPAAA clade</taxon>
        <taxon>indigoferoid/millettioid clade</taxon>
        <taxon>Phaseoleae</taxon>
        <taxon>Vigna</taxon>
    </lineage>
</organism>
<feature type="region of interest" description="Disordered" evidence="1">
    <location>
        <begin position="1"/>
        <end position="43"/>
    </location>
</feature>
<evidence type="ECO:0000313" key="4">
    <source>
        <dbReference type="Proteomes" id="UP000501690"/>
    </source>
</evidence>